<dbReference type="SUPFAM" id="SSF53474">
    <property type="entry name" value="alpha/beta-Hydrolases"/>
    <property type="match status" value="1"/>
</dbReference>
<evidence type="ECO:0000256" key="1">
    <source>
        <dbReference type="ARBA" id="ARBA00022801"/>
    </source>
</evidence>
<evidence type="ECO:0000259" key="2">
    <source>
        <dbReference type="Pfam" id="PF20434"/>
    </source>
</evidence>
<dbReference type="PANTHER" id="PTHR48081">
    <property type="entry name" value="AB HYDROLASE SUPERFAMILY PROTEIN C4A8.06C"/>
    <property type="match status" value="1"/>
</dbReference>
<keyword evidence="4" id="KW-1185">Reference proteome</keyword>
<dbReference type="STRING" id="572036.SAMN05661099_1371"/>
<reference evidence="4" key="1">
    <citation type="submission" date="2017-02" db="EMBL/GenBank/DDBJ databases">
        <authorList>
            <person name="Varghese N."/>
            <person name="Submissions S."/>
        </authorList>
    </citation>
    <scope>NUCLEOTIDE SEQUENCE [LARGE SCALE GENOMIC DNA]</scope>
    <source>
        <strain evidence="4">DSM 22385</strain>
    </source>
</reference>
<dbReference type="PANTHER" id="PTHR48081:SF33">
    <property type="entry name" value="KYNURENINE FORMAMIDASE"/>
    <property type="match status" value="1"/>
</dbReference>
<proteinExistence type="predicted"/>
<gene>
    <name evidence="3" type="ORF">SAMN05661099_1371</name>
</gene>
<dbReference type="Gene3D" id="3.40.50.1820">
    <property type="entry name" value="alpha/beta hydrolase"/>
    <property type="match status" value="1"/>
</dbReference>
<dbReference type="InterPro" id="IPR029058">
    <property type="entry name" value="AB_hydrolase_fold"/>
</dbReference>
<dbReference type="Proteomes" id="UP000189981">
    <property type="component" value="Unassembled WGS sequence"/>
</dbReference>
<dbReference type="EMBL" id="FUYR01000001">
    <property type="protein sequence ID" value="SKB42972.1"/>
    <property type="molecule type" value="Genomic_DNA"/>
</dbReference>
<dbReference type="RefSeq" id="WP_079701854.1">
    <property type="nucleotide sequence ID" value="NZ_FUYR01000001.1"/>
</dbReference>
<dbReference type="InterPro" id="IPR050300">
    <property type="entry name" value="GDXG_lipolytic_enzyme"/>
</dbReference>
<keyword evidence="1" id="KW-0378">Hydrolase</keyword>
<dbReference type="InterPro" id="IPR049492">
    <property type="entry name" value="BD-FAE-like_dom"/>
</dbReference>
<dbReference type="GO" id="GO:0016787">
    <property type="term" value="F:hydrolase activity"/>
    <property type="evidence" value="ECO:0007669"/>
    <property type="project" value="UniProtKB-KW"/>
</dbReference>
<evidence type="ECO:0000313" key="3">
    <source>
        <dbReference type="EMBL" id="SKB42972.1"/>
    </source>
</evidence>
<feature type="domain" description="BD-FAE-like" evidence="2">
    <location>
        <begin position="43"/>
        <end position="238"/>
    </location>
</feature>
<accession>A0A1T5B6S1</accession>
<name>A0A1T5B6S1_9SPHI</name>
<dbReference type="AlphaFoldDB" id="A0A1T5B6S1"/>
<sequence>MRFGIIWLFFFCCGYQSAFSGGIKIERDISYSKGVPNVRENLLDIYYPKDKSKPKDVIVFIHGGSWNSGKKETYWWLGRNMASKNVVTIIINYGLSPAYQYEKMAADCAKALKWVSANVSSYGGDRNNIYVMGHSAGGHLATLLHSDPRYFVNEGISDPIRGLILNDAFGLDMYEYLTKAAPDHYTTSFLNTFSQNPEVWKTASPLYYIRNFKVPVLMFVGANTYPAIRLQSERLRTELLTLNTNTELKIIPKKKHVPMIAQMIFKGNILYDYILEFMGRI</sequence>
<organism evidence="3 4">
    <name type="scientific">Daejeonella lutea</name>
    <dbReference type="NCBI Taxonomy" id="572036"/>
    <lineage>
        <taxon>Bacteria</taxon>
        <taxon>Pseudomonadati</taxon>
        <taxon>Bacteroidota</taxon>
        <taxon>Sphingobacteriia</taxon>
        <taxon>Sphingobacteriales</taxon>
        <taxon>Sphingobacteriaceae</taxon>
        <taxon>Daejeonella</taxon>
    </lineage>
</organism>
<evidence type="ECO:0000313" key="4">
    <source>
        <dbReference type="Proteomes" id="UP000189981"/>
    </source>
</evidence>
<protein>
    <submittedName>
        <fullName evidence="3">Acetyl esterase/lipase</fullName>
    </submittedName>
</protein>
<dbReference type="OrthoDB" id="9777975at2"/>
<dbReference type="Pfam" id="PF20434">
    <property type="entry name" value="BD-FAE"/>
    <property type="match status" value="1"/>
</dbReference>